<feature type="compositionally biased region" description="Basic and acidic residues" evidence="1">
    <location>
        <begin position="1"/>
        <end position="10"/>
    </location>
</feature>
<keyword evidence="3" id="KW-1185">Reference proteome</keyword>
<comment type="caution">
    <text evidence="2">The sequence shown here is derived from an EMBL/GenBank/DDBJ whole genome shotgun (WGS) entry which is preliminary data.</text>
</comment>
<protein>
    <submittedName>
        <fullName evidence="2">Uncharacterized protein</fullName>
    </submittedName>
</protein>
<evidence type="ECO:0000313" key="2">
    <source>
        <dbReference type="EMBL" id="KAK5838743.1"/>
    </source>
</evidence>
<name>A0ABR0QIF1_GOSAR</name>
<feature type="region of interest" description="Disordered" evidence="1">
    <location>
        <begin position="1"/>
        <end position="24"/>
    </location>
</feature>
<accession>A0ABR0QIF1</accession>
<reference evidence="2 3" key="1">
    <citation type="submission" date="2023-03" db="EMBL/GenBank/DDBJ databases">
        <title>WGS of Gossypium arboreum.</title>
        <authorList>
            <person name="Yu D."/>
        </authorList>
    </citation>
    <scope>NUCLEOTIDE SEQUENCE [LARGE SCALE GENOMIC DNA]</scope>
    <source>
        <tissue evidence="2">Leaf</tissue>
    </source>
</reference>
<proteinExistence type="predicted"/>
<gene>
    <name evidence="2" type="ORF">PVK06_007480</name>
</gene>
<organism evidence="2 3">
    <name type="scientific">Gossypium arboreum</name>
    <name type="common">Tree cotton</name>
    <name type="synonym">Gossypium nanking</name>
    <dbReference type="NCBI Taxonomy" id="29729"/>
    <lineage>
        <taxon>Eukaryota</taxon>
        <taxon>Viridiplantae</taxon>
        <taxon>Streptophyta</taxon>
        <taxon>Embryophyta</taxon>
        <taxon>Tracheophyta</taxon>
        <taxon>Spermatophyta</taxon>
        <taxon>Magnoliopsida</taxon>
        <taxon>eudicotyledons</taxon>
        <taxon>Gunneridae</taxon>
        <taxon>Pentapetalae</taxon>
        <taxon>rosids</taxon>
        <taxon>malvids</taxon>
        <taxon>Malvales</taxon>
        <taxon>Malvaceae</taxon>
        <taxon>Malvoideae</taxon>
        <taxon>Gossypium</taxon>
    </lineage>
</organism>
<sequence>MGIPTKKKDTSNIQSSTNDSKGKNLDEVRMFKNLAYSRYIQYQLDTGYSATKYRSPFHFTLSFSHEKKVLIQSNLNPDLPCFLRLRPVAVIPQVYRGVKVIFSAV</sequence>
<evidence type="ECO:0000256" key="1">
    <source>
        <dbReference type="SAM" id="MobiDB-lite"/>
    </source>
</evidence>
<dbReference type="EMBL" id="JARKNE010000003">
    <property type="protein sequence ID" value="KAK5838743.1"/>
    <property type="molecule type" value="Genomic_DNA"/>
</dbReference>
<dbReference type="Proteomes" id="UP001358586">
    <property type="component" value="Chromosome 3"/>
</dbReference>
<evidence type="ECO:0000313" key="3">
    <source>
        <dbReference type="Proteomes" id="UP001358586"/>
    </source>
</evidence>